<dbReference type="Proteomes" id="UP001597506">
    <property type="component" value="Unassembled WGS sequence"/>
</dbReference>
<evidence type="ECO:0000313" key="1">
    <source>
        <dbReference type="EMBL" id="MFD2680929.1"/>
    </source>
</evidence>
<name>A0ABW5RRZ7_9BACI</name>
<dbReference type="RefSeq" id="WP_377934754.1">
    <property type="nucleotide sequence ID" value="NZ_JBHUMF010000021.1"/>
</dbReference>
<comment type="caution">
    <text evidence="1">The sequence shown here is derived from an EMBL/GenBank/DDBJ whole genome shotgun (WGS) entry which is preliminary data.</text>
</comment>
<protein>
    <submittedName>
        <fullName evidence="1">Uncharacterized protein</fullName>
    </submittedName>
</protein>
<evidence type="ECO:0000313" key="2">
    <source>
        <dbReference type="Proteomes" id="UP001597506"/>
    </source>
</evidence>
<sequence>MSNKSNENKQNEKAVSEGIKNTAGAAFHAVHSALETTENVAMNAVDGATDAVSNLTGNKNKQKR</sequence>
<reference evidence="2" key="1">
    <citation type="journal article" date="2019" name="Int. J. Syst. Evol. Microbiol.">
        <title>The Global Catalogue of Microorganisms (GCM) 10K type strain sequencing project: providing services to taxonomists for standard genome sequencing and annotation.</title>
        <authorList>
            <consortium name="The Broad Institute Genomics Platform"/>
            <consortium name="The Broad Institute Genome Sequencing Center for Infectious Disease"/>
            <person name="Wu L."/>
            <person name="Ma J."/>
        </authorList>
    </citation>
    <scope>NUCLEOTIDE SEQUENCE [LARGE SCALE GENOMIC DNA]</scope>
    <source>
        <strain evidence="2">KCTC 3913</strain>
    </source>
</reference>
<keyword evidence="2" id="KW-1185">Reference proteome</keyword>
<dbReference type="EMBL" id="JBHUMF010000021">
    <property type="protein sequence ID" value="MFD2680929.1"/>
    <property type="molecule type" value="Genomic_DNA"/>
</dbReference>
<accession>A0ABW5RRZ7</accession>
<proteinExistence type="predicted"/>
<organism evidence="1 2">
    <name type="scientific">Bacillus seohaeanensis</name>
    <dbReference type="NCBI Taxonomy" id="284580"/>
    <lineage>
        <taxon>Bacteria</taxon>
        <taxon>Bacillati</taxon>
        <taxon>Bacillota</taxon>
        <taxon>Bacilli</taxon>
        <taxon>Bacillales</taxon>
        <taxon>Bacillaceae</taxon>
        <taxon>Bacillus</taxon>
    </lineage>
</organism>
<gene>
    <name evidence="1" type="ORF">ACFSUL_09260</name>
</gene>